<protein>
    <submittedName>
        <fullName evidence="2">Unnamed protein product</fullName>
    </submittedName>
</protein>
<comment type="caution">
    <text evidence="2">The sequence shown here is derived from an EMBL/GenBank/DDBJ whole genome shotgun (WGS) entry which is preliminary data.</text>
</comment>
<feature type="compositionally biased region" description="Basic and acidic residues" evidence="1">
    <location>
        <begin position="259"/>
        <end position="268"/>
    </location>
</feature>
<dbReference type="AlphaFoldDB" id="A0AAN5C1X5"/>
<feature type="region of interest" description="Disordered" evidence="1">
    <location>
        <begin position="185"/>
        <end position="204"/>
    </location>
</feature>
<reference evidence="2" key="1">
    <citation type="submission" date="2023-04" db="EMBL/GenBank/DDBJ databases">
        <title>Aspergillus oryzae NBRC 4228.</title>
        <authorList>
            <person name="Ichikawa N."/>
            <person name="Sato H."/>
            <person name="Tonouchi N."/>
        </authorList>
    </citation>
    <scope>NUCLEOTIDE SEQUENCE</scope>
    <source>
        <strain evidence="2">NBRC 4228</strain>
    </source>
</reference>
<dbReference type="EMBL" id="BSYA01000197">
    <property type="protein sequence ID" value="GMG36369.1"/>
    <property type="molecule type" value="Genomic_DNA"/>
</dbReference>
<evidence type="ECO:0000256" key="1">
    <source>
        <dbReference type="SAM" id="MobiDB-lite"/>
    </source>
</evidence>
<sequence length="268" mass="29877">MGMTFKIVKMLFYPGEAEVELDLRRIGQRACCMVDDKVGEQDWEGQYVVRILEQRDKKRYGIVVCFEGSLERDSRWHLLMFKELEGICSTLMGGLRLRSVSSDDIEVEDAVEGESITQETMKALECQGFDIVWSRSVERMSRKGECTLVAAEWKEWVRSEYQRAETQVKTFLLEWAQKAYDLNRPDDPNVSLQPGQARQKDQKIVRILDAVQIDDSDGMDTGSDGGGSDGMDTGSDGMDMGSDGGGSDGMDTGSDGGGSDDRDGMDID</sequence>
<feature type="region of interest" description="Disordered" evidence="1">
    <location>
        <begin position="210"/>
        <end position="268"/>
    </location>
</feature>
<dbReference type="Proteomes" id="UP001165205">
    <property type="component" value="Unassembled WGS sequence"/>
</dbReference>
<feature type="compositionally biased region" description="Low complexity" evidence="1">
    <location>
        <begin position="230"/>
        <end position="241"/>
    </location>
</feature>
<name>A0AAN5C1X5_ASPOZ</name>
<evidence type="ECO:0000313" key="3">
    <source>
        <dbReference type="Proteomes" id="UP001165205"/>
    </source>
</evidence>
<organism evidence="2 3">
    <name type="scientific">Aspergillus oryzae</name>
    <name type="common">Yellow koji mold</name>
    <dbReference type="NCBI Taxonomy" id="5062"/>
    <lineage>
        <taxon>Eukaryota</taxon>
        <taxon>Fungi</taxon>
        <taxon>Dikarya</taxon>
        <taxon>Ascomycota</taxon>
        <taxon>Pezizomycotina</taxon>
        <taxon>Eurotiomycetes</taxon>
        <taxon>Eurotiomycetidae</taxon>
        <taxon>Eurotiales</taxon>
        <taxon>Aspergillaceae</taxon>
        <taxon>Aspergillus</taxon>
        <taxon>Aspergillus subgen. Circumdati</taxon>
    </lineage>
</organism>
<gene>
    <name evidence="2" type="ORF">Aory04_001141400</name>
</gene>
<accession>A0AAN5C1X5</accession>
<evidence type="ECO:0000313" key="2">
    <source>
        <dbReference type="EMBL" id="GMG36369.1"/>
    </source>
</evidence>
<proteinExistence type="predicted"/>